<evidence type="ECO:0000313" key="8">
    <source>
        <dbReference type="Proteomes" id="UP000281553"/>
    </source>
</evidence>
<dbReference type="InterPro" id="IPR004181">
    <property type="entry name" value="Znf_MIZ"/>
</dbReference>
<dbReference type="GO" id="GO:0016925">
    <property type="term" value="P:protein sumoylation"/>
    <property type="evidence" value="ECO:0007669"/>
    <property type="project" value="TreeGrafter"/>
</dbReference>
<accession>A0A3P6PIU4</accession>
<keyword evidence="2 4" id="KW-0863">Zinc-finger</keyword>
<dbReference type="GO" id="GO:0000785">
    <property type="term" value="C:chromatin"/>
    <property type="evidence" value="ECO:0007669"/>
    <property type="project" value="TreeGrafter"/>
</dbReference>
<name>A0A3P6PIU4_DIBLA</name>
<feature type="non-terminal residue" evidence="7">
    <location>
        <position position="275"/>
    </location>
</feature>
<sequence>MVKAKLTSEDDLQSDGWIPVSLLCPLTLTRIEIPVRSVSCDHLQCFDLSSYLTINKKRPRWSCPVCSSPAPFRDLRRDDLFVQLIADQSLRDTEMIHVDVNGQWREVSKCTEGDASAVISVKESMTATPSNNPKIAAVQSPLNETSTMSPCILESNSSSRPVTPVESEVSPFSDCVVLLDDDYDDQGGDATQPDLPTVARPTASHGCRGQPLSAVVTNERLFIDLAASSDDEFTAMASAPPPSNLKPSTAASPPTAASTSTYLPAVVPPCSLACL</sequence>
<keyword evidence="1" id="KW-0479">Metal-binding</keyword>
<dbReference type="GO" id="GO:0008270">
    <property type="term" value="F:zinc ion binding"/>
    <property type="evidence" value="ECO:0007669"/>
    <property type="project" value="UniProtKB-KW"/>
</dbReference>
<feature type="compositionally biased region" description="Low complexity" evidence="5">
    <location>
        <begin position="247"/>
        <end position="259"/>
    </location>
</feature>
<evidence type="ECO:0000256" key="4">
    <source>
        <dbReference type="PROSITE-ProRule" id="PRU00452"/>
    </source>
</evidence>
<dbReference type="PROSITE" id="PS51044">
    <property type="entry name" value="ZF_SP_RING"/>
    <property type="match status" value="1"/>
</dbReference>
<reference evidence="7 8" key="1">
    <citation type="submission" date="2018-11" db="EMBL/GenBank/DDBJ databases">
        <authorList>
            <consortium name="Pathogen Informatics"/>
        </authorList>
    </citation>
    <scope>NUCLEOTIDE SEQUENCE [LARGE SCALE GENOMIC DNA]</scope>
</reference>
<gene>
    <name evidence="7" type="ORF">DILT_LOCUS729</name>
</gene>
<proteinExistence type="predicted"/>
<protein>
    <recommendedName>
        <fullName evidence="6">SP-RING-type domain-containing protein</fullName>
    </recommendedName>
</protein>
<dbReference type="Pfam" id="PF02891">
    <property type="entry name" value="zf-MIZ"/>
    <property type="match status" value="1"/>
</dbReference>
<feature type="domain" description="SP-RING-type" evidence="6">
    <location>
        <begin position="8"/>
        <end position="95"/>
    </location>
</feature>
<dbReference type="PANTHER" id="PTHR10782:SF4">
    <property type="entry name" value="TONALLI, ISOFORM E"/>
    <property type="match status" value="1"/>
</dbReference>
<evidence type="ECO:0000259" key="6">
    <source>
        <dbReference type="PROSITE" id="PS51044"/>
    </source>
</evidence>
<organism evidence="7 8">
    <name type="scientific">Dibothriocephalus latus</name>
    <name type="common">Fish tapeworm</name>
    <name type="synonym">Diphyllobothrium latum</name>
    <dbReference type="NCBI Taxonomy" id="60516"/>
    <lineage>
        <taxon>Eukaryota</taxon>
        <taxon>Metazoa</taxon>
        <taxon>Spiralia</taxon>
        <taxon>Lophotrochozoa</taxon>
        <taxon>Platyhelminthes</taxon>
        <taxon>Cestoda</taxon>
        <taxon>Eucestoda</taxon>
        <taxon>Diphyllobothriidea</taxon>
        <taxon>Diphyllobothriidae</taxon>
        <taxon>Dibothriocephalus</taxon>
    </lineage>
</organism>
<evidence type="ECO:0000256" key="1">
    <source>
        <dbReference type="ARBA" id="ARBA00022723"/>
    </source>
</evidence>
<dbReference type="SUPFAM" id="SSF57850">
    <property type="entry name" value="RING/U-box"/>
    <property type="match status" value="1"/>
</dbReference>
<feature type="region of interest" description="Disordered" evidence="5">
    <location>
        <begin position="234"/>
        <end position="259"/>
    </location>
</feature>
<evidence type="ECO:0000256" key="2">
    <source>
        <dbReference type="ARBA" id="ARBA00022771"/>
    </source>
</evidence>
<dbReference type="Proteomes" id="UP000281553">
    <property type="component" value="Unassembled WGS sequence"/>
</dbReference>
<keyword evidence="3" id="KW-0862">Zinc</keyword>
<dbReference type="InterPro" id="IPR013083">
    <property type="entry name" value="Znf_RING/FYVE/PHD"/>
</dbReference>
<keyword evidence="8" id="KW-1185">Reference proteome</keyword>
<dbReference type="OrthoDB" id="6287158at2759"/>
<dbReference type="AlphaFoldDB" id="A0A3P6PIU4"/>
<feature type="region of interest" description="Disordered" evidence="5">
    <location>
        <begin position="183"/>
        <end position="206"/>
    </location>
</feature>
<dbReference type="CDD" id="cd16650">
    <property type="entry name" value="SP-RING_PIAS-like"/>
    <property type="match status" value="1"/>
</dbReference>
<dbReference type="GO" id="GO:0061665">
    <property type="term" value="F:SUMO ligase activity"/>
    <property type="evidence" value="ECO:0007669"/>
    <property type="project" value="TreeGrafter"/>
</dbReference>
<evidence type="ECO:0000313" key="7">
    <source>
        <dbReference type="EMBL" id="VDK35969.1"/>
    </source>
</evidence>
<dbReference type="EMBL" id="UYRU01003512">
    <property type="protein sequence ID" value="VDK35969.1"/>
    <property type="molecule type" value="Genomic_DNA"/>
</dbReference>
<evidence type="ECO:0000256" key="3">
    <source>
        <dbReference type="ARBA" id="ARBA00022833"/>
    </source>
</evidence>
<dbReference type="Gene3D" id="3.30.40.10">
    <property type="entry name" value="Zinc/RING finger domain, C3HC4 (zinc finger)"/>
    <property type="match status" value="1"/>
</dbReference>
<dbReference type="PANTHER" id="PTHR10782">
    <property type="entry name" value="ZINC FINGER MIZ DOMAIN-CONTAINING PROTEIN"/>
    <property type="match status" value="1"/>
</dbReference>
<evidence type="ECO:0000256" key="5">
    <source>
        <dbReference type="SAM" id="MobiDB-lite"/>
    </source>
</evidence>